<evidence type="ECO:0000313" key="1">
    <source>
        <dbReference type="EMBL" id="NEY91745.1"/>
    </source>
</evidence>
<dbReference type="Proteomes" id="UP000477782">
    <property type="component" value="Unassembled WGS sequence"/>
</dbReference>
<name>A0A6M0QWE0_9RHOB</name>
<proteinExistence type="predicted"/>
<accession>A0A6M0QWE0</accession>
<comment type="caution">
    <text evidence="1">The sequence shown here is derived from an EMBL/GenBank/DDBJ whole genome shotgun (WGS) entry which is preliminary data.</text>
</comment>
<keyword evidence="2" id="KW-1185">Reference proteome</keyword>
<gene>
    <name evidence="1" type="ORF">G4Z14_15715</name>
</gene>
<organism evidence="1 2">
    <name type="scientific">Tabrizicola oligotrophica</name>
    <dbReference type="NCBI Taxonomy" id="2710650"/>
    <lineage>
        <taxon>Bacteria</taxon>
        <taxon>Pseudomonadati</taxon>
        <taxon>Pseudomonadota</taxon>
        <taxon>Alphaproteobacteria</taxon>
        <taxon>Rhodobacterales</taxon>
        <taxon>Paracoccaceae</taxon>
        <taxon>Tabrizicola</taxon>
    </lineage>
</organism>
<sequence>MRVSAAEQSFTAYVTGYSYWDNTPPGSAAIARPVIHRRAGGKGTYKDPVTIAVGYRLVGGRARLQFPAGTRFYLPHLRRYAIVEDICGDGPNPEITGCARGSGGRPWLDIYVDGSRVDVDKANACMNRLTGYHEVIVNPGSGYPVTAGAIAESGCNTTKNR</sequence>
<dbReference type="EMBL" id="JAAIVJ010000012">
    <property type="protein sequence ID" value="NEY91745.1"/>
    <property type="molecule type" value="Genomic_DNA"/>
</dbReference>
<dbReference type="AlphaFoldDB" id="A0A6M0QWE0"/>
<protein>
    <submittedName>
        <fullName evidence="1">Uncharacterized protein</fullName>
    </submittedName>
</protein>
<reference evidence="1 2" key="1">
    <citation type="submission" date="2020-02" db="EMBL/GenBank/DDBJ databases">
        <authorList>
            <person name="Chen W.-M."/>
        </authorList>
    </citation>
    <scope>NUCLEOTIDE SEQUENCE [LARGE SCALE GENOMIC DNA]</scope>
    <source>
        <strain evidence="1 2">KMS-5</strain>
    </source>
</reference>
<evidence type="ECO:0000313" key="2">
    <source>
        <dbReference type="Proteomes" id="UP000477782"/>
    </source>
</evidence>